<accession>G1C7P8</accession>
<protein>
    <submittedName>
        <fullName evidence="1">Uncharacterized protein</fullName>
    </submittedName>
</protein>
<proteinExistence type="predicted"/>
<sequence>MLCVVGVASSPRKTPRPLGHGVLNRVLGSAWWHRERANHNMLCLIHDVLLSPSGREKAKSLMRLHFSTL</sequence>
<organism evidence="1">
    <name type="scientific">Alcanivorax hongdengensis</name>
    <dbReference type="NCBI Taxonomy" id="519051"/>
    <lineage>
        <taxon>Bacteria</taxon>
        <taxon>Pseudomonadati</taxon>
        <taxon>Pseudomonadota</taxon>
        <taxon>Gammaproteobacteria</taxon>
        <taxon>Oceanospirillales</taxon>
        <taxon>Alcanivoracaceae</taxon>
        <taxon>Alcanivorax</taxon>
    </lineage>
</organism>
<name>G1C7P8_9GAMM</name>
<dbReference type="AlphaFoldDB" id="G1C7P8"/>
<evidence type="ECO:0000313" key="1">
    <source>
        <dbReference type="EMBL" id="AEK10674.1"/>
    </source>
</evidence>
<dbReference type="EMBL" id="JF747239">
    <property type="protein sequence ID" value="AEK10674.1"/>
    <property type="molecule type" value="Genomic_DNA"/>
</dbReference>
<reference evidence="1" key="1">
    <citation type="submission" date="2011-03" db="EMBL/GenBank/DDBJ databases">
        <title>Genes Involved in Alkane Degradation in Alcanivorax hongdengensis Strain A-11-3.</title>
        <authorList>
            <person name="Wang W."/>
        </authorList>
    </citation>
    <scope>NUCLEOTIDE SEQUENCE</scope>
    <source>
        <strain evidence="1">A-11-3</strain>
    </source>
</reference>